<accession>A0A0A5HHI9</accession>
<dbReference type="Proteomes" id="UP000030403">
    <property type="component" value="Unassembled WGS sequence"/>
</dbReference>
<keyword evidence="1" id="KW-1133">Transmembrane helix</keyword>
<reference evidence="2 3" key="1">
    <citation type="submission" date="2013-08" db="EMBL/GenBank/DDBJ databases">
        <authorList>
            <person name="Huang J."/>
            <person name="Wang G."/>
        </authorList>
    </citation>
    <scope>NUCLEOTIDE SEQUENCE [LARGE SCALE GENOMIC DNA]</scope>
    <source>
        <strain evidence="2 3">BH030004</strain>
    </source>
</reference>
<dbReference type="EMBL" id="AVPF01000161">
    <property type="protein sequence ID" value="KGX83107.1"/>
    <property type="molecule type" value="Genomic_DNA"/>
</dbReference>
<name>A0A0A5HHI9_9BACI</name>
<dbReference type="OrthoDB" id="2738731at2"/>
<protein>
    <recommendedName>
        <fullName evidence="4">DUF3139 domain-containing protein</fullName>
    </recommendedName>
</protein>
<comment type="caution">
    <text evidence="2">The sequence shown here is derived from an EMBL/GenBank/DDBJ whole genome shotgun (WGS) entry which is preliminary data.</text>
</comment>
<dbReference type="RefSeq" id="WP_081673052.1">
    <property type="nucleotide sequence ID" value="NZ_AULJ01000092.1"/>
</dbReference>
<proteinExistence type="predicted"/>
<keyword evidence="3" id="KW-1185">Reference proteome</keyword>
<feature type="transmembrane region" description="Helical" evidence="1">
    <location>
        <begin position="7"/>
        <end position="26"/>
    </location>
</feature>
<dbReference type="InterPro" id="IPR021486">
    <property type="entry name" value="DUF3139"/>
</dbReference>
<evidence type="ECO:0000256" key="1">
    <source>
        <dbReference type="SAM" id="Phobius"/>
    </source>
</evidence>
<evidence type="ECO:0008006" key="4">
    <source>
        <dbReference type="Google" id="ProtNLM"/>
    </source>
</evidence>
<evidence type="ECO:0000313" key="3">
    <source>
        <dbReference type="Proteomes" id="UP000030403"/>
    </source>
</evidence>
<keyword evidence="1" id="KW-0472">Membrane</keyword>
<gene>
    <name evidence="2" type="ORF">N783_06865</name>
</gene>
<sequence length="115" mass="13696">MPKFHKVYLIITIFIIVILLSPFIYLEVNKNIYENRVTNYLLEERGYNAEEIASVEGVFGFKMPKFYTTVTFEDEPYVKYTYFAHNEVLQFNYEIIDEEHEGITKEDLKNYDPSG</sequence>
<dbReference type="AlphaFoldDB" id="A0A0A5HHI9"/>
<organism evidence="2 3">
    <name type="scientific">Pontibacillus marinus BH030004 = DSM 16465</name>
    <dbReference type="NCBI Taxonomy" id="1385511"/>
    <lineage>
        <taxon>Bacteria</taxon>
        <taxon>Bacillati</taxon>
        <taxon>Bacillota</taxon>
        <taxon>Bacilli</taxon>
        <taxon>Bacillales</taxon>
        <taxon>Bacillaceae</taxon>
        <taxon>Pontibacillus</taxon>
    </lineage>
</organism>
<dbReference type="Pfam" id="PF11337">
    <property type="entry name" value="DUF3139"/>
    <property type="match status" value="1"/>
</dbReference>
<evidence type="ECO:0000313" key="2">
    <source>
        <dbReference type="EMBL" id="KGX83107.1"/>
    </source>
</evidence>
<keyword evidence="1" id="KW-0812">Transmembrane</keyword>